<dbReference type="GO" id="GO:0022857">
    <property type="term" value="F:transmembrane transporter activity"/>
    <property type="evidence" value="ECO:0007669"/>
    <property type="project" value="InterPro"/>
</dbReference>
<dbReference type="Pfam" id="PF07690">
    <property type="entry name" value="MFS_1"/>
    <property type="match status" value="1"/>
</dbReference>
<dbReference type="EMBL" id="CAJVRC010000872">
    <property type="protein sequence ID" value="CAG8901588.1"/>
    <property type="molecule type" value="Genomic_DNA"/>
</dbReference>
<feature type="region of interest" description="Disordered" evidence="6">
    <location>
        <begin position="125"/>
        <end position="168"/>
    </location>
</feature>
<evidence type="ECO:0000256" key="7">
    <source>
        <dbReference type="SAM" id="Phobius"/>
    </source>
</evidence>
<proteinExistence type="inferred from homology"/>
<feature type="transmembrane region" description="Helical" evidence="7">
    <location>
        <begin position="636"/>
        <end position="654"/>
    </location>
</feature>
<dbReference type="PROSITE" id="PS51143">
    <property type="entry name" value="MT_A70"/>
    <property type="match status" value="1"/>
</dbReference>
<feature type="transmembrane region" description="Helical" evidence="7">
    <location>
        <begin position="895"/>
        <end position="914"/>
    </location>
</feature>
<comment type="caution">
    <text evidence="9">The sequence shown here is derived from an EMBL/GenBank/DDBJ whole genome shotgun (WGS) entry which is preliminary data.</text>
</comment>
<evidence type="ECO:0000256" key="6">
    <source>
        <dbReference type="SAM" id="MobiDB-lite"/>
    </source>
</evidence>
<accession>A0A9W4KE38</accession>
<reference evidence="9" key="1">
    <citation type="submission" date="2021-07" db="EMBL/GenBank/DDBJ databases">
        <authorList>
            <person name="Branca A.L. A."/>
        </authorList>
    </citation>
    <scope>NUCLEOTIDE SEQUENCE</scope>
</reference>
<feature type="transmembrane region" description="Helical" evidence="7">
    <location>
        <begin position="841"/>
        <end position="863"/>
    </location>
</feature>
<dbReference type="GO" id="GO:0003676">
    <property type="term" value="F:nucleic acid binding"/>
    <property type="evidence" value="ECO:0007669"/>
    <property type="project" value="InterPro"/>
</dbReference>
<dbReference type="PANTHER" id="PTHR42718:SF23">
    <property type="entry name" value="MAJOR FACILITATOR SUPERFAMILY (MFS) PROFILE DOMAIN-CONTAINING PROTEIN"/>
    <property type="match status" value="1"/>
</dbReference>
<feature type="transmembrane region" description="Helical" evidence="7">
    <location>
        <begin position="768"/>
        <end position="786"/>
    </location>
</feature>
<evidence type="ECO:0000256" key="1">
    <source>
        <dbReference type="ARBA" id="ARBA00004141"/>
    </source>
</evidence>
<evidence type="ECO:0000256" key="2">
    <source>
        <dbReference type="ARBA" id="ARBA00022692"/>
    </source>
</evidence>
<gene>
    <name evidence="9" type="ORF">PEGY_LOCUS6504</name>
</gene>
<dbReference type="PROSITE" id="PS50850">
    <property type="entry name" value="MFS"/>
    <property type="match status" value="1"/>
</dbReference>
<dbReference type="AlphaFoldDB" id="A0A9W4KE38"/>
<dbReference type="InterPro" id="IPR007757">
    <property type="entry name" value="MT-A70-like"/>
</dbReference>
<dbReference type="GO" id="GO:0008168">
    <property type="term" value="F:methyltransferase activity"/>
    <property type="evidence" value="ECO:0007669"/>
    <property type="project" value="InterPro"/>
</dbReference>
<feature type="transmembrane region" description="Helical" evidence="7">
    <location>
        <begin position="607"/>
        <end position="630"/>
    </location>
</feature>
<dbReference type="Pfam" id="PF05063">
    <property type="entry name" value="MT-A70"/>
    <property type="match status" value="1"/>
</dbReference>
<keyword evidence="4 7" id="KW-0472">Membrane</keyword>
<evidence type="ECO:0000256" key="3">
    <source>
        <dbReference type="ARBA" id="ARBA00022989"/>
    </source>
</evidence>
<dbReference type="InterPro" id="IPR011701">
    <property type="entry name" value="MFS"/>
</dbReference>
<feature type="transmembrane region" description="Helical" evidence="7">
    <location>
        <begin position="666"/>
        <end position="693"/>
    </location>
</feature>
<keyword evidence="2 7" id="KW-0812">Transmembrane</keyword>
<dbReference type="PROSITE" id="PS00092">
    <property type="entry name" value="N6_MTASE"/>
    <property type="match status" value="1"/>
</dbReference>
<dbReference type="GO" id="GO:0016020">
    <property type="term" value="C:membrane"/>
    <property type="evidence" value="ECO:0007669"/>
    <property type="project" value="UniProtKB-SubCell"/>
</dbReference>
<dbReference type="InterPro" id="IPR020846">
    <property type="entry name" value="MFS_dom"/>
</dbReference>
<feature type="transmembrane region" description="Helical" evidence="7">
    <location>
        <begin position="807"/>
        <end position="829"/>
    </location>
</feature>
<dbReference type="InterPro" id="IPR002052">
    <property type="entry name" value="DNA_methylase_N6_adenine_CS"/>
</dbReference>
<dbReference type="Proteomes" id="UP001154252">
    <property type="component" value="Unassembled WGS sequence"/>
</dbReference>
<name>A0A9W4KE38_9EURO</name>
<dbReference type="PANTHER" id="PTHR42718">
    <property type="entry name" value="MAJOR FACILITATOR SUPERFAMILY MULTIDRUG TRANSPORTER MFSC"/>
    <property type="match status" value="1"/>
</dbReference>
<organism evidence="9 10">
    <name type="scientific">Penicillium egyptiacum</name>
    <dbReference type="NCBI Taxonomy" id="1303716"/>
    <lineage>
        <taxon>Eukaryota</taxon>
        <taxon>Fungi</taxon>
        <taxon>Dikarya</taxon>
        <taxon>Ascomycota</taxon>
        <taxon>Pezizomycotina</taxon>
        <taxon>Eurotiomycetes</taxon>
        <taxon>Eurotiomycetidae</taxon>
        <taxon>Eurotiales</taxon>
        <taxon>Aspergillaceae</taxon>
        <taxon>Penicillium</taxon>
    </lineage>
</organism>
<evidence type="ECO:0000256" key="5">
    <source>
        <dbReference type="PROSITE-ProRule" id="PRU00489"/>
    </source>
</evidence>
<evidence type="ECO:0000313" key="10">
    <source>
        <dbReference type="Proteomes" id="UP001154252"/>
    </source>
</evidence>
<evidence type="ECO:0000313" key="9">
    <source>
        <dbReference type="EMBL" id="CAG8901588.1"/>
    </source>
</evidence>
<evidence type="ECO:0000256" key="4">
    <source>
        <dbReference type="ARBA" id="ARBA00023136"/>
    </source>
</evidence>
<feature type="domain" description="Major facilitator superfamily (MFS) profile" evidence="8">
    <location>
        <begin position="541"/>
        <end position="999"/>
    </location>
</feature>
<dbReference type="OrthoDB" id="61116at2759"/>
<feature type="transmembrane region" description="Helical" evidence="7">
    <location>
        <begin position="737"/>
        <end position="756"/>
    </location>
</feature>
<feature type="region of interest" description="Disordered" evidence="6">
    <location>
        <begin position="32"/>
        <end position="54"/>
    </location>
</feature>
<dbReference type="Gene3D" id="1.20.1250.20">
    <property type="entry name" value="MFS general substrate transporter like domains"/>
    <property type="match status" value="2"/>
</dbReference>
<dbReference type="SUPFAM" id="SSF103473">
    <property type="entry name" value="MFS general substrate transporter"/>
    <property type="match status" value="1"/>
</dbReference>
<feature type="transmembrane region" description="Helical" evidence="7">
    <location>
        <begin position="870"/>
        <end position="889"/>
    </location>
</feature>
<sequence length="1041" mass="114362">MSYTTQEETAILFQDENIYLLDIPHSIALAQEGRPTPQQPAPESTPGTEKNTHRNIRNLLSCSPIKEPFPSTEPKRPAALAKVLDTIPISERRFHSELILPLVRDSLETIRAGFSHDRPWCEARAVPSEPHDSTAPNQHPRKRRRGNDYTCLESAPDDHDSTKNEPPIILSTTSLNDFEALSDLAIVKNPSPEPAILRVKRWHRDETNSPPCEYMVPPESSFVLCTLPLFKNEVDCPSTSNNYPIPGLPQHQKFNLILMDPPWPNKSVRRSRHYQTHHYSEMDVLTEGLRDILRVHSHDHKTKQGPRQSETHPRPAIRSEQSIAAIWITNAEKARRAAYEALSGAGFCICEEWIWVKTTWDGQAISALDGLWRKPYEILVIGRKSSLDVDINGTSNNAPTLPQMDDLTRMSETITTRRVIAAVPDLHSRKPNLKSIFENVFFTEAGQLQEYSAVEVFARNLTAGWWAAGNEVLRFNARECWVDLGSKRVQTCLNVHDPNFHHKSSTLYDSSEMAKDQENGSVNDSSERPKCFTSTFQEVLFVLTATMAIGQQSFFQGCIVGVTASIGKDLHMNSAEITWINAGASLTSGAFLLTFGKLADMFGRRVLFIIGMAGFTISLLIAGFATNAIYMDVFSGILGLFAAAVVPPAVGALGATYEKPSKRKNLAFACFSAGNPLGFVGGMIISGVAAHLYNWRASFWALAVVYAIFTVLTVWTVPADGFARTPLSVQALKQFDILGMALVVVGFAFFSSSLSLAADAPDGWKTGYVLALFIVGFFLLVAFLYWQSVAAHPLMPLWVWRDRNFSLLIGTCCLGFMGFSAVNFYLALYLQDVKHLSALEITVQLLPMVVSGVLVNIVCGLVLHRVSNKVLTGIGALAYTAAFLILSFMKQEASYWAFVFPGLILVVVGADIQFNVTNMYVMSTLPPSQQSIAGGIFNTVNKLCSNLGLGIATSVQSSVALRMTASSPAIRPYLSVYWFAAAASGVSLVLVPFLTIGKQGNSVPKNDQLISGEEAGEKTAVTANTNSVVSSAADIVDHERG</sequence>
<protein>
    <recommendedName>
        <fullName evidence="8">Major facilitator superfamily (MFS) profile domain-containing protein</fullName>
    </recommendedName>
</protein>
<comment type="subcellular location">
    <subcellularLocation>
        <location evidence="1">Membrane</location>
        <topology evidence="1">Multi-pass membrane protein</topology>
    </subcellularLocation>
</comment>
<comment type="similarity">
    <text evidence="5">Belongs to the MT-A70-like family.</text>
</comment>
<feature type="transmembrane region" description="Helical" evidence="7">
    <location>
        <begin position="976"/>
        <end position="996"/>
    </location>
</feature>
<keyword evidence="10" id="KW-1185">Reference proteome</keyword>
<dbReference type="GO" id="GO:0032259">
    <property type="term" value="P:methylation"/>
    <property type="evidence" value="ECO:0007669"/>
    <property type="project" value="InterPro"/>
</dbReference>
<feature type="transmembrane region" description="Helical" evidence="7">
    <location>
        <begin position="577"/>
        <end position="595"/>
    </location>
</feature>
<feature type="transmembrane region" description="Helical" evidence="7">
    <location>
        <begin position="699"/>
        <end position="717"/>
    </location>
</feature>
<dbReference type="InterPro" id="IPR036259">
    <property type="entry name" value="MFS_trans_sf"/>
</dbReference>
<keyword evidence="3 7" id="KW-1133">Transmembrane helix</keyword>
<evidence type="ECO:0000259" key="8">
    <source>
        <dbReference type="PROSITE" id="PS50850"/>
    </source>
</evidence>